<organism evidence="1 2">
    <name type="scientific">Nakamurella multipartita (strain ATCC 700099 / DSM 44233 / CIP 104796 / JCM 9543 / NBRC 105858 / Y-104)</name>
    <name type="common">Microsphaera multipartita</name>
    <dbReference type="NCBI Taxonomy" id="479431"/>
    <lineage>
        <taxon>Bacteria</taxon>
        <taxon>Bacillati</taxon>
        <taxon>Actinomycetota</taxon>
        <taxon>Actinomycetes</taxon>
        <taxon>Nakamurellales</taxon>
        <taxon>Nakamurellaceae</taxon>
        <taxon>Nakamurella</taxon>
    </lineage>
</organism>
<protein>
    <submittedName>
        <fullName evidence="1">Uncharacterized protein</fullName>
    </submittedName>
</protein>
<dbReference type="HOGENOM" id="CLU_074514_2_0_11"/>
<reference evidence="2" key="1">
    <citation type="submission" date="2009-09" db="EMBL/GenBank/DDBJ databases">
        <title>The complete genome of Nakamurella multipartita DSM 44233.</title>
        <authorList>
            <consortium name="US DOE Joint Genome Institute (JGI-PGF)"/>
            <person name="Lucas S."/>
            <person name="Copeland A."/>
            <person name="Lapidus A."/>
            <person name="Glavina del Rio T."/>
            <person name="Dalin E."/>
            <person name="Tice H."/>
            <person name="Bruce D."/>
            <person name="Goodwin L."/>
            <person name="Pitluck S."/>
            <person name="Kyrpides N."/>
            <person name="Mavromatis K."/>
            <person name="Ivanova N."/>
            <person name="Ovchinnikova G."/>
            <person name="Sims D."/>
            <person name="Meincke L."/>
            <person name="Brettin T."/>
            <person name="Detter J.C."/>
            <person name="Han C."/>
            <person name="Larimer F."/>
            <person name="Land M."/>
            <person name="Hauser L."/>
            <person name="Markowitz V."/>
            <person name="Cheng J.-F."/>
            <person name="Hugenholtz P."/>
            <person name="Woyke T."/>
            <person name="Wu D."/>
            <person name="Klenk H.-P."/>
            <person name="Eisen J.A."/>
        </authorList>
    </citation>
    <scope>NUCLEOTIDE SEQUENCE [LARGE SCALE GENOMIC DNA]</scope>
    <source>
        <strain evidence="2">ATCC 700099 / DSM 44233 / CIP 104796 / JCM 9543 / NBRC 105858 / Y-104</strain>
    </source>
</reference>
<dbReference type="KEGG" id="nml:Namu_3158"/>
<dbReference type="Proteomes" id="UP000002218">
    <property type="component" value="Chromosome"/>
</dbReference>
<gene>
    <name evidence="1" type="ordered locus">Namu_3158</name>
</gene>
<dbReference type="InParanoid" id="C8XBY7"/>
<dbReference type="RefSeq" id="WP_015748359.1">
    <property type="nucleotide sequence ID" value="NC_013235.1"/>
</dbReference>
<proteinExistence type="predicted"/>
<evidence type="ECO:0000313" key="1">
    <source>
        <dbReference type="EMBL" id="ACV79491.1"/>
    </source>
</evidence>
<reference evidence="1 2" key="2">
    <citation type="journal article" date="2010" name="Stand. Genomic Sci.">
        <title>Complete genome sequence of Nakamurella multipartita type strain (Y-104).</title>
        <authorList>
            <person name="Tice H."/>
            <person name="Mayilraj S."/>
            <person name="Sims D."/>
            <person name="Lapidus A."/>
            <person name="Nolan M."/>
            <person name="Lucas S."/>
            <person name="Glavina Del Rio T."/>
            <person name="Copeland A."/>
            <person name="Cheng J.F."/>
            <person name="Meincke L."/>
            <person name="Bruce D."/>
            <person name="Goodwin L."/>
            <person name="Pitluck S."/>
            <person name="Ivanova N."/>
            <person name="Mavromatis K."/>
            <person name="Ovchinnikova G."/>
            <person name="Pati A."/>
            <person name="Chen A."/>
            <person name="Palaniappan K."/>
            <person name="Land M."/>
            <person name="Hauser L."/>
            <person name="Chang Y.J."/>
            <person name="Jeffries C.D."/>
            <person name="Detter J.C."/>
            <person name="Brettin T."/>
            <person name="Rohde M."/>
            <person name="Goker M."/>
            <person name="Bristow J."/>
            <person name="Eisen J.A."/>
            <person name="Markowitz V."/>
            <person name="Hugenholtz P."/>
            <person name="Kyrpides N.C."/>
            <person name="Klenk H.P."/>
            <person name="Chen F."/>
        </authorList>
    </citation>
    <scope>NUCLEOTIDE SEQUENCE [LARGE SCALE GENOMIC DNA]</scope>
    <source>
        <strain evidence="2">ATCC 700099 / DSM 44233 / CIP 104796 / JCM 9543 / NBRC 105858 / Y-104</strain>
    </source>
</reference>
<dbReference type="STRING" id="479431.Namu_3158"/>
<name>C8XBY7_NAKMY</name>
<evidence type="ECO:0000313" key="2">
    <source>
        <dbReference type="Proteomes" id="UP000002218"/>
    </source>
</evidence>
<dbReference type="eggNOG" id="COG4544">
    <property type="taxonomic scope" value="Bacteria"/>
</dbReference>
<accession>C8XBY7</accession>
<keyword evidence="2" id="KW-1185">Reference proteome</keyword>
<dbReference type="AlphaFoldDB" id="C8XBY7"/>
<dbReference type="EMBL" id="CP001737">
    <property type="protein sequence ID" value="ACV79491.1"/>
    <property type="molecule type" value="Genomic_DNA"/>
</dbReference>
<sequence length="213" mass="21729">MFESSAVFPVAAPLAAALPRGGLTRGSVVSVLGQGATSLLFTLLAGSGTGHWAALVGMPGLGLRAAAELGVDLDRVVLIPDPGSDALQVVSILIDGVDLIAVALPPAVRPAPARQRVLGGRLRQRGAVLLVAGPWPGADLVLTARWTGWHGLDRGHGRLRDRELAVQIGGRRAAGPGAVVDLLLRAERDAVRIAPAVPTAVPAVRPAAVARVS</sequence>